<keyword evidence="4" id="KW-1185">Reference proteome</keyword>
<keyword evidence="1" id="KW-1133">Transmembrane helix</keyword>
<feature type="chain" id="PRO_5022910736" evidence="2">
    <location>
        <begin position="25"/>
        <end position="66"/>
    </location>
</feature>
<evidence type="ECO:0000256" key="1">
    <source>
        <dbReference type="SAM" id="Phobius"/>
    </source>
</evidence>
<evidence type="ECO:0000313" key="3">
    <source>
        <dbReference type="EMBL" id="TWW60393.1"/>
    </source>
</evidence>
<protein>
    <submittedName>
        <fullName evidence="3">Uncharacterized protein</fullName>
    </submittedName>
</protein>
<accession>A0A5C6MZG4</accession>
<evidence type="ECO:0000256" key="2">
    <source>
        <dbReference type="SAM" id="SignalP"/>
    </source>
</evidence>
<sequence length="66" mass="7244">MMQRSISPAFILFLAVLVPGQADGQTDRAYVILQKQNLVALGSVFAVLLLLMIVMAVCVYKPHSPR</sequence>
<name>A0A5C6MZG4_9TELE</name>
<feature type="transmembrane region" description="Helical" evidence="1">
    <location>
        <begin position="38"/>
        <end position="60"/>
    </location>
</feature>
<comment type="caution">
    <text evidence="3">The sequence shown here is derived from an EMBL/GenBank/DDBJ whole genome shotgun (WGS) entry which is preliminary data.</text>
</comment>
<evidence type="ECO:0000313" key="4">
    <source>
        <dbReference type="Proteomes" id="UP000324091"/>
    </source>
</evidence>
<organism evidence="3 4">
    <name type="scientific">Takifugu flavidus</name>
    <name type="common">sansaifugu</name>
    <dbReference type="NCBI Taxonomy" id="433684"/>
    <lineage>
        <taxon>Eukaryota</taxon>
        <taxon>Metazoa</taxon>
        <taxon>Chordata</taxon>
        <taxon>Craniata</taxon>
        <taxon>Vertebrata</taxon>
        <taxon>Euteleostomi</taxon>
        <taxon>Actinopterygii</taxon>
        <taxon>Neopterygii</taxon>
        <taxon>Teleostei</taxon>
        <taxon>Neoteleostei</taxon>
        <taxon>Acanthomorphata</taxon>
        <taxon>Eupercaria</taxon>
        <taxon>Tetraodontiformes</taxon>
        <taxon>Tetradontoidea</taxon>
        <taxon>Tetraodontidae</taxon>
        <taxon>Takifugu</taxon>
    </lineage>
</organism>
<reference evidence="3 4" key="1">
    <citation type="submission" date="2019-04" db="EMBL/GenBank/DDBJ databases">
        <title>Chromosome genome assembly for Takifugu flavidus.</title>
        <authorList>
            <person name="Xiao S."/>
        </authorList>
    </citation>
    <scope>NUCLEOTIDE SEQUENCE [LARGE SCALE GENOMIC DNA]</scope>
    <source>
        <strain evidence="3">HTHZ2018</strain>
        <tissue evidence="3">Muscle</tissue>
    </source>
</reference>
<proteinExistence type="predicted"/>
<keyword evidence="1" id="KW-0472">Membrane</keyword>
<dbReference type="Proteomes" id="UP000324091">
    <property type="component" value="Chromosome 5"/>
</dbReference>
<keyword evidence="2" id="KW-0732">Signal</keyword>
<keyword evidence="1" id="KW-0812">Transmembrane</keyword>
<feature type="signal peptide" evidence="2">
    <location>
        <begin position="1"/>
        <end position="24"/>
    </location>
</feature>
<dbReference type="EMBL" id="RHFK02000018">
    <property type="protein sequence ID" value="TWW60393.1"/>
    <property type="molecule type" value="Genomic_DNA"/>
</dbReference>
<dbReference type="AlphaFoldDB" id="A0A5C6MZG4"/>
<gene>
    <name evidence="3" type="ORF">D4764_05G0004830</name>
</gene>